<dbReference type="InterPro" id="IPR018110">
    <property type="entry name" value="Mandel_Rmase/mucon_lact_enz_CS"/>
</dbReference>
<dbReference type="RefSeq" id="WP_311722143.1">
    <property type="nucleotide sequence ID" value="NZ_JAVRFD010000001.1"/>
</dbReference>
<dbReference type="SUPFAM" id="SSF54826">
    <property type="entry name" value="Enolase N-terminal domain-like"/>
    <property type="match status" value="1"/>
</dbReference>
<dbReference type="PANTHER" id="PTHR48080">
    <property type="entry name" value="D-GALACTONATE DEHYDRATASE-RELATED"/>
    <property type="match status" value="1"/>
</dbReference>
<organism evidence="2 3">
    <name type="scientific">Streptomyces lonegramiae</name>
    <dbReference type="NCBI Taxonomy" id="3075524"/>
    <lineage>
        <taxon>Bacteria</taxon>
        <taxon>Bacillati</taxon>
        <taxon>Actinomycetota</taxon>
        <taxon>Actinomycetes</taxon>
        <taxon>Kitasatosporales</taxon>
        <taxon>Streptomycetaceae</taxon>
        <taxon>Streptomyces</taxon>
    </lineage>
</organism>
<dbReference type="Pfam" id="PF13378">
    <property type="entry name" value="MR_MLE_C"/>
    <property type="match status" value="1"/>
</dbReference>
<dbReference type="CDD" id="cd03316">
    <property type="entry name" value="MR_like"/>
    <property type="match status" value="1"/>
</dbReference>
<dbReference type="Pfam" id="PF02746">
    <property type="entry name" value="MR_MLE_N"/>
    <property type="match status" value="1"/>
</dbReference>
<evidence type="ECO:0000259" key="1">
    <source>
        <dbReference type="SMART" id="SM00922"/>
    </source>
</evidence>
<dbReference type="InterPro" id="IPR013342">
    <property type="entry name" value="Mandelate_racemase_C"/>
</dbReference>
<dbReference type="SMART" id="SM00922">
    <property type="entry name" value="MR_MLE"/>
    <property type="match status" value="1"/>
</dbReference>
<dbReference type="PROSITE" id="PS00908">
    <property type="entry name" value="MR_MLE_1"/>
    <property type="match status" value="1"/>
</dbReference>
<gene>
    <name evidence="2" type="ORF">RND15_03855</name>
</gene>
<dbReference type="InterPro" id="IPR029065">
    <property type="entry name" value="Enolase_C-like"/>
</dbReference>
<dbReference type="EMBL" id="JAVRFD010000001">
    <property type="protein sequence ID" value="MDT0541854.1"/>
    <property type="molecule type" value="Genomic_DNA"/>
</dbReference>
<dbReference type="InterPro" id="IPR029017">
    <property type="entry name" value="Enolase-like_N"/>
</dbReference>
<dbReference type="Gene3D" id="3.20.20.120">
    <property type="entry name" value="Enolase-like C-terminal domain"/>
    <property type="match status" value="1"/>
</dbReference>
<comment type="caution">
    <text evidence="2">The sequence shown here is derived from an EMBL/GenBank/DDBJ whole genome shotgun (WGS) entry which is preliminary data.</text>
</comment>
<reference evidence="2" key="1">
    <citation type="submission" date="2024-05" db="EMBL/GenBank/DDBJ databases">
        <title>30 novel species of actinomycetes from the DSMZ collection.</title>
        <authorList>
            <person name="Nouioui I."/>
        </authorList>
    </citation>
    <scope>NUCLEOTIDE SEQUENCE</scope>
    <source>
        <strain evidence="2">DSM 41529</strain>
    </source>
</reference>
<dbReference type="InterPro" id="IPR036849">
    <property type="entry name" value="Enolase-like_C_sf"/>
</dbReference>
<feature type="domain" description="Mandelate racemase/muconate lactonizing enzyme C-terminal" evidence="1">
    <location>
        <begin position="149"/>
        <end position="244"/>
    </location>
</feature>
<evidence type="ECO:0000313" key="3">
    <source>
        <dbReference type="Proteomes" id="UP001180754"/>
    </source>
</evidence>
<dbReference type="InterPro" id="IPR034593">
    <property type="entry name" value="DgoD-like"/>
</dbReference>
<dbReference type="InterPro" id="IPR013341">
    <property type="entry name" value="Mandelate_racemase_N_dom"/>
</dbReference>
<evidence type="ECO:0000313" key="2">
    <source>
        <dbReference type="EMBL" id="MDT0541854.1"/>
    </source>
</evidence>
<keyword evidence="3" id="KW-1185">Reference proteome</keyword>
<dbReference type="SFLD" id="SFLDG00179">
    <property type="entry name" value="mandelate_racemase"/>
    <property type="match status" value="1"/>
</dbReference>
<dbReference type="Proteomes" id="UP001180754">
    <property type="component" value="Unassembled WGS sequence"/>
</dbReference>
<dbReference type="Gene3D" id="3.30.390.10">
    <property type="entry name" value="Enolase-like, N-terminal domain"/>
    <property type="match status" value="1"/>
</dbReference>
<name>A0ABU2X7F9_9ACTN</name>
<protein>
    <submittedName>
        <fullName evidence="2">Mandelate racemase/muconate lactonizing enzyme family protein</fullName>
    </submittedName>
</protein>
<dbReference type="SUPFAM" id="SSF51604">
    <property type="entry name" value="Enolase C-terminal domain-like"/>
    <property type="match status" value="1"/>
</dbReference>
<proteinExistence type="predicted"/>
<accession>A0ABU2X7F9</accession>
<dbReference type="SFLD" id="SFLDS00001">
    <property type="entry name" value="Enolase"/>
    <property type="match status" value="1"/>
</dbReference>
<sequence>MSTRTVVTEVETFPLEAHLPDGGYGASKVRLPVRVATLVKVTTSDGVAGWGESFGPPRLIAPFLAEQAEALLGQPADIREDRILDRVSLGYHLTSGGPHIAAASGIDIALWDAQARAFGVPVGHLLGGRLHDRVDAYASSGYVTATRDPGEFRDTMAAHAAEGFTAVKIKIGLSPAEDRERTAAARAAMGDDGLVIVDYNANSTVATVRRSLARLRDLDPYWVEEPLPPEDSAGWRELRDVHLPLSGGEALYTRYGFRDPIAEHRFDIVQPDLAKCGGFTEAQAIRQLAAAFNLRLSPHCWGTGVAQAATLQLLSAVPRAPFGMAGGEPLIFEFDRGENPLREGVLAAPLIPEHGTVAIPDGPGLGVTVDDEWVRAHRLEEHSVLVRTR</sequence>